<evidence type="ECO:0000256" key="2">
    <source>
        <dbReference type="ARBA" id="ARBA00023015"/>
    </source>
</evidence>
<dbReference type="SMART" id="SM00666">
    <property type="entry name" value="PB1"/>
    <property type="match status" value="1"/>
</dbReference>
<keyword evidence="7" id="KW-0732">Signal</keyword>
<dbReference type="SUPFAM" id="SSF54277">
    <property type="entry name" value="CAD &amp; PB1 domains"/>
    <property type="match status" value="1"/>
</dbReference>
<dbReference type="InterPro" id="IPR045012">
    <property type="entry name" value="NLP"/>
</dbReference>
<feature type="region of interest" description="Disordered" evidence="6">
    <location>
        <begin position="960"/>
        <end position="982"/>
    </location>
</feature>
<dbReference type="AlphaFoldDB" id="A0A835K8K3"/>
<dbReference type="CDD" id="cd06407">
    <property type="entry name" value="PB1_NLP"/>
    <property type="match status" value="1"/>
</dbReference>
<keyword evidence="2" id="KW-0805">Transcription regulation</keyword>
<evidence type="ECO:0000256" key="3">
    <source>
        <dbReference type="ARBA" id="ARBA00023125"/>
    </source>
</evidence>
<feature type="region of interest" description="Disordered" evidence="6">
    <location>
        <begin position="621"/>
        <end position="646"/>
    </location>
</feature>
<sequence>MILQDGHIGFTDTGNSNPSWKFLPLFFIFTVLLQVLDMDDGNGAFVPDSASGDFSGSAMDLDFMDELLNDGCWLETADEFNFLQAGTLSSSDLNDPQQYFPPFEPNSSNSNVNSHQENYQGVDELGGTGSRNQNIHSFDRSGSFPVEGNELGRRMWIAPAATGPSSSVRDRLMHAIGQVKECTKNRDVLIQIWVPVKKEGKNVLTTIGQPYLLDRQCQSLASYRNVSKDFQFPADEDSKELVGLPGRVFLRKLPEWTPDVRFFSGVEYPRKNHAKQFNIRGSFALPVFEQGSRTCLGVIEVVTTTQDISYRPDLENVCKALEAVDLRSPQDFCPSSLRVCKEAFQAAAPEMSKILESVCKAHRLPLALAWAPLFREGKGECRHFNENYSHFISLVDSAYFVAEGDDRGFYTACSEQYLSFGQGIVGRAFETNKQCLSADVAAYSKTDYPLSHHAKMFGLHAAIAIPLQSSYAGSADFVFELFLPKDCRNTEEQKQMWEILPITVQQACQSWHVIMNKELEETVNEKMVVASDERFDKDESQKSASSLFKDSSEAESSWIAHMVEAQQKCNGVSVSRDHAKEEPGEEEFKVTSQWGKTQDDMCHKQAFPAFGQFQQNFGPKGSIEAGTASSSAGRHSSGSVKFGDKRRSKTEKTISLEVLRQHFAGSLKDAAKSIGVCPTTLKRICRQHGITRWPSRKIKKVGHSLKKLQLVIDSVQGAEGAFQMGSFYTTFPELTSPDFSSIGGLPSTKTDENLKQSNPQPESGIFSAAPSDLKSPSSSCSHSSGSSFCCSIGVKQHTTTNNGSVSGDPLMVEDPGDVLKRTHSDAELHALNRDETKLLVRSQSHRTFGELPSPKTLPPLPKSSSRILRDGGGFRVKAAFGADKIRFTLQPNWGFRDLQQETARRFNIDDISGIDLKYLDDDQEWVLLTCDADLEECRDVYKMSESHTIKISLHQPPRPHLVSSLESRGPHLGSSLGTGVPL</sequence>
<evidence type="ECO:0000256" key="5">
    <source>
        <dbReference type="ARBA" id="ARBA00023242"/>
    </source>
</evidence>
<dbReference type="Proteomes" id="UP000657918">
    <property type="component" value="Chromosome 4"/>
</dbReference>
<protein>
    <submittedName>
        <fullName evidence="10">Uncharacterized protein</fullName>
    </submittedName>
</protein>
<dbReference type="Gene3D" id="3.10.20.90">
    <property type="entry name" value="Phosphatidylinositol 3-kinase Catalytic Subunit, Chain A, domain 1"/>
    <property type="match status" value="1"/>
</dbReference>
<dbReference type="InterPro" id="IPR000270">
    <property type="entry name" value="PB1_dom"/>
</dbReference>
<keyword evidence="5" id="KW-0539">Nucleus</keyword>
<dbReference type="InterPro" id="IPR053793">
    <property type="entry name" value="PB1-like"/>
</dbReference>
<name>A0A835K8K3_9ROSI</name>
<feature type="region of interest" description="Disordered" evidence="6">
    <location>
        <begin position="739"/>
        <end position="778"/>
    </location>
</feature>
<evidence type="ECO:0000256" key="4">
    <source>
        <dbReference type="ARBA" id="ARBA00023163"/>
    </source>
</evidence>
<evidence type="ECO:0000256" key="7">
    <source>
        <dbReference type="SAM" id="SignalP"/>
    </source>
</evidence>
<dbReference type="GO" id="GO:0003677">
    <property type="term" value="F:DNA binding"/>
    <property type="evidence" value="ECO:0007669"/>
    <property type="project" value="UniProtKB-KW"/>
</dbReference>
<dbReference type="PROSITE" id="PS51519">
    <property type="entry name" value="RWP_RK"/>
    <property type="match status" value="1"/>
</dbReference>
<evidence type="ECO:0000256" key="1">
    <source>
        <dbReference type="ARBA" id="ARBA00011726"/>
    </source>
</evidence>
<reference evidence="10 11" key="1">
    <citation type="submission" date="2020-10" db="EMBL/GenBank/DDBJ databases">
        <title>Plant Genome Project.</title>
        <authorList>
            <person name="Zhang R.-G."/>
        </authorList>
    </citation>
    <scope>NUCLEOTIDE SEQUENCE [LARGE SCALE GENOMIC DNA]</scope>
    <source>
        <strain evidence="10">FAFU-HL-1</strain>
        <tissue evidence="10">Leaf</tissue>
    </source>
</reference>
<dbReference type="Pfam" id="PF02042">
    <property type="entry name" value="RWP-RK"/>
    <property type="match status" value="1"/>
</dbReference>
<dbReference type="InterPro" id="IPR055081">
    <property type="entry name" value="NLP1-9_GAF"/>
</dbReference>
<keyword evidence="11" id="KW-1185">Reference proteome</keyword>
<evidence type="ECO:0000256" key="6">
    <source>
        <dbReference type="SAM" id="MobiDB-lite"/>
    </source>
</evidence>
<feature type="domain" description="RWP-RK" evidence="8">
    <location>
        <begin position="640"/>
        <end position="721"/>
    </location>
</feature>
<dbReference type="Pfam" id="PF22922">
    <property type="entry name" value="GAF_NLP"/>
    <property type="match status" value="2"/>
</dbReference>
<dbReference type="GO" id="GO:0003700">
    <property type="term" value="F:DNA-binding transcription factor activity"/>
    <property type="evidence" value="ECO:0007669"/>
    <property type="project" value="InterPro"/>
</dbReference>
<organism evidence="10 11">
    <name type="scientific">Salix dunnii</name>
    <dbReference type="NCBI Taxonomy" id="1413687"/>
    <lineage>
        <taxon>Eukaryota</taxon>
        <taxon>Viridiplantae</taxon>
        <taxon>Streptophyta</taxon>
        <taxon>Embryophyta</taxon>
        <taxon>Tracheophyta</taxon>
        <taxon>Spermatophyta</taxon>
        <taxon>Magnoliopsida</taxon>
        <taxon>eudicotyledons</taxon>
        <taxon>Gunneridae</taxon>
        <taxon>Pentapetalae</taxon>
        <taxon>rosids</taxon>
        <taxon>fabids</taxon>
        <taxon>Malpighiales</taxon>
        <taxon>Salicaceae</taxon>
        <taxon>Saliceae</taxon>
        <taxon>Salix</taxon>
    </lineage>
</organism>
<dbReference type="PANTHER" id="PTHR32002:SF46">
    <property type="entry name" value="PROTEIN NLP2"/>
    <property type="match status" value="1"/>
</dbReference>
<proteinExistence type="predicted"/>
<accession>A0A835K8K3</accession>
<dbReference type="InterPro" id="IPR003035">
    <property type="entry name" value="RWP-RK_dom"/>
</dbReference>
<feature type="domain" description="PB1" evidence="9">
    <location>
        <begin position="873"/>
        <end position="956"/>
    </location>
</feature>
<dbReference type="Pfam" id="PF00564">
    <property type="entry name" value="PB1"/>
    <property type="match status" value="1"/>
</dbReference>
<feature type="signal peptide" evidence="7">
    <location>
        <begin position="1"/>
        <end position="38"/>
    </location>
</feature>
<evidence type="ECO:0000259" key="9">
    <source>
        <dbReference type="PROSITE" id="PS51745"/>
    </source>
</evidence>
<comment type="caution">
    <text evidence="10">The sequence shown here is derived from an EMBL/GenBank/DDBJ whole genome shotgun (WGS) entry which is preliminary data.</text>
</comment>
<comment type="subunit">
    <text evidence="1">Homodimers and heterodimers.</text>
</comment>
<feature type="compositionally biased region" description="Low complexity" evidence="6">
    <location>
        <begin position="625"/>
        <end position="639"/>
    </location>
</feature>
<dbReference type="OrthoDB" id="6270329at2759"/>
<dbReference type="PROSITE" id="PS51745">
    <property type="entry name" value="PB1"/>
    <property type="match status" value="1"/>
</dbReference>
<evidence type="ECO:0000259" key="8">
    <source>
        <dbReference type="PROSITE" id="PS51519"/>
    </source>
</evidence>
<keyword evidence="3" id="KW-0238">DNA-binding</keyword>
<evidence type="ECO:0000313" key="11">
    <source>
        <dbReference type="Proteomes" id="UP000657918"/>
    </source>
</evidence>
<dbReference type="EMBL" id="JADGMS010000004">
    <property type="protein sequence ID" value="KAF9684714.1"/>
    <property type="molecule type" value="Genomic_DNA"/>
</dbReference>
<evidence type="ECO:0000313" key="10">
    <source>
        <dbReference type="EMBL" id="KAF9684714.1"/>
    </source>
</evidence>
<gene>
    <name evidence="10" type="ORF">SADUNF_Sadunf04G0147200</name>
</gene>
<feature type="chain" id="PRO_5032569332" evidence="7">
    <location>
        <begin position="39"/>
        <end position="982"/>
    </location>
</feature>
<keyword evidence="4" id="KW-0804">Transcription</keyword>
<dbReference type="InterPro" id="IPR034891">
    <property type="entry name" value="PB1_NLP"/>
</dbReference>
<dbReference type="PANTHER" id="PTHR32002">
    <property type="entry name" value="PROTEIN NLP8"/>
    <property type="match status" value="1"/>
</dbReference>